<proteinExistence type="predicted"/>
<reference evidence="1" key="1">
    <citation type="submission" date="2016-10" db="EMBL/GenBank/DDBJ databases">
        <authorList>
            <person name="de Groot N.N."/>
        </authorList>
    </citation>
    <scope>NUCLEOTIDE SEQUENCE</scope>
</reference>
<name>A0A1W1CFY9_9ZZZZ</name>
<dbReference type="EMBL" id="FPHK01000079">
    <property type="protein sequence ID" value="SFV64768.1"/>
    <property type="molecule type" value="Genomic_DNA"/>
</dbReference>
<accession>A0A1W1CFY9</accession>
<gene>
    <name evidence="1" type="ORF">MNB_SM-6-1301</name>
</gene>
<evidence type="ECO:0000313" key="1">
    <source>
        <dbReference type="EMBL" id="SFV64768.1"/>
    </source>
</evidence>
<protein>
    <submittedName>
        <fullName evidence="1">Uncharacterized protein</fullName>
    </submittedName>
</protein>
<sequence>MCNIVLILAKQFIKTAVFTFANKSFKRNSRKNDEIKKKSIDLIRQKSV</sequence>
<organism evidence="1">
    <name type="scientific">hydrothermal vent metagenome</name>
    <dbReference type="NCBI Taxonomy" id="652676"/>
    <lineage>
        <taxon>unclassified sequences</taxon>
        <taxon>metagenomes</taxon>
        <taxon>ecological metagenomes</taxon>
    </lineage>
</organism>
<dbReference type="AlphaFoldDB" id="A0A1W1CFY9"/>